<name>A0A2V5KPR9_9BACL</name>
<comment type="caution">
    <text evidence="1">The sequence shown here is derived from an EMBL/GenBank/DDBJ whole genome shotgun (WGS) entry which is preliminary data.</text>
</comment>
<reference evidence="1 2" key="1">
    <citation type="submission" date="2018-05" db="EMBL/GenBank/DDBJ databases">
        <title>Paenibacillus flagellatus sp. nov., isolated from selenium mineral soil.</title>
        <authorList>
            <person name="Dai X."/>
        </authorList>
    </citation>
    <scope>NUCLEOTIDE SEQUENCE [LARGE SCALE GENOMIC DNA]</scope>
    <source>
        <strain evidence="1 2">DXL2</strain>
    </source>
</reference>
<proteinExistence type="predicted"/>
<keyword evidence="2" id="KW-1185">Reference proteome</keyword>
<evidence type="ECO:0000313" key="1">
    <source>
        <dbReference type="EMBL" id="PYI57530.1"/>
    </source>
</evidence>
<dbReference type="InterPro" id="IPR032585">
    <property type="entry name" value="DUF4912"/>
</dbReference>
<dbReference type="Proteomes" id="UP000247476">
    <property type="component" value="Unassembled WGS sequence"/>
</dbReference>
<accession>A0A2V5KPR9</accession>
<evidence type="ECO:0000313" key="2">
    <source>
        <dbReference type="Proteomes" id="UP000247476"/>
    </source>
</evidence>
<dbReference type="Pfam" id="PF16258">
    <property type="entry name" value="DUF4912"/>
    <property type="match status" value="1"/>
</dbReference>
<gene>
    <name evidence="1" type="ORF">DLM86_03620</name>
</gene>
<protein>
    <submittedName>
        <fullName evidence="1">DUF4912 domain-containing protein</fullName>
    </submittedName>
</protein>
<dbReference type="AlphaFoldDB" id="A0A2V5KPR9"/>
<sequence length="172" mass="19751">MRKGGSVLSDVLQLAGYEPPDAYRKDTLRLMVRDAHTLYAYWEITDRKKWLASQHFQCDWSQLPKVLRLYDVTYITFNGHNANRVLDIELTPEAQDWYATGLGAGAVYMADLGVYTWERQFVPFLRSDPVRTPRDCPAGWGEPIVAVVPEASRSHSTSYIPPYDLEHFIPSR</sequence>
<dbReference type="EMBL" id="QJVJ01000001">
    <property type="protein sequence ID" value="PYI57530.1"/>
    <property type="molecule type" value="Genomic_DNA"/>
</dbReference>
<dbReference type="OrthoDB" id="9812700at2"/>
<organism evidence="1 2">
    <name type="scientific">Paenibacillus flagellatus</name>
    <dbReference type="NCBI Taxonomy" id="2211139"/>
    <lineage>
        <taxon>Bacteria</taxon>
        <taxon>Bacillati</taxon>
        <taxon>Bacillota</taxon>
        <taxon>Bacilli</taxon>
        <taxon>Bacillales</taxon>
        <taxon>Paenibacillaceae</taxon>
        <taxon>Paenibacillus</taxon>
    </lineage>
</organism>